<dbReference type="EC" id="2.1.1.-" evidence="3"/>
<dbReference type="GO" id="GO:0031167">
    <property type="term" value="P:rRNA methylation"/>
    <property type="evidence" value="ECO:0007669"/>
    <property type="project" value="InterPro"/>
</dbReference>
<dbReference type="PATRIC" id="fig|362787.3.peg.1937"/>
<dbReference type="Proteomes" id="UP000031465">
    <property type="component" value="Unassembled WGS sequence"/>
</dbReference>
<evidence type="ECO:0000313" key="3">
    <source>
        <dbReference type="EMBL" id="KIC70870.1"/>
    </source>
</evidence>
<dbReference type="SUPFAM" id="SSF53335">
    <property type="entry name" value="S-adenosyl-L-methionine-dependent methyltransferases"/>
    <property type="match status" value="1"/>
</dbReference>
<dbReference type="PROSITE" id="PS00092">
    <property type="entry name" value="N6_MTASE"/>
    <property type="match status" value="1"/>
</dbReference>
<dbReference type="GO" id="GO:0003676">
    <property type="term" value="F:nucleic acid binding"/>
    <property type="evidence" value="ECO:0007669"/>
    <property type="project" value="InterPro"/>
</dbReference>
<proteinExistence type="predicted"/>
<dbReference type="Pfam" id="PF03602">
    <property type="entry name" value="Cons_hypoth95"/>
    <property type="match status" value="1"/>
</dbReference>
<dbReference type="CDD" id="cd02440">
    <property type="entry name" value="AdoMet_MTases"/>
    <property type="match status" value="1"/>
</dbReference>
<reference evidence="3 4" key="1">
    <citation type="journal article" date="2014" name="Mol. Biol. Evol.">
        <title>Massive expansion of Ubiquitination-related gene families within the Chlamydiae.</title>
        <authorList>
            <person name="Domman D."/>
            <person name="Collingro A."/>
            <person name="Lagkouvardos I."/>
            <person name="Gehre L."/>
            <person name="Weinmaier T."/>
            <person name="Rattei T."/>
            <person name="Subtil A."/>
            <person name="Horn M."/>
        </authorList>
    </citation>
    <scope>NUCLEOTIDE SEQUENCE [LARGE SCALE GENOMIC DNA]</scope>
    <source>
        <strain evidence="3 4">EI2</strain>
    </source>
</reference>
<name>A0A0C1JHH0_9BACT</name>
<evidence type="ECO:0000313" key="4">
    <source>
        <dbReference type="Proteomes" id="UP000031465"/>
    </source>
</evidence>
<dbReference type="InterPro" id="IPR002052">
    <property type="entry name" value="DNA_methylase_N6_adenine_CS"/>
</dbReference>
<accession>A0A0C1JHH0</accession>
<protein>
    <submittedName>
        <fullName evidence="3">Putative rRNA methyltransferase YlbH</fullName>
        <ecNumber evidence="3">2.1.1.-</ecNumber>
    </submittedName>
</protein>
<keyword evidence="1 3" id="KW-0489">Methyltransferase</keyword>
<dbReference type="InterPro" id="IPR004398">
    <property type="entry name" value="RNA_MeTrfase_RsmD"/>
</dbReference>
<gene>
    <name evidence="3" type="primary">ylbH</name>
    <name evidence="3" type="ORF">DB44_FL00300</name>
</gene>
<evidence type="ECO:0000256" key="1">
    <source>
        <dbReference type="ARBA" id="ARBA00022603"/>
    </source>
</evidence>
<dbReference type="NCBIfam" id="TIGR00095">
    <property type="entry name" value="16S rRNA (guanine(966)-N(2))-methyltransferase RsmD"/>
    <property type="match status" value="1"/>
</dbReference>
<comment type="caution">
    <text evidence="3">The sequence shown here is derived from an EMBL/GenBank/DDBJ whole genome shotgun (WGS) entry which is preliminary data.</text>
</comment>
<organism evidence="3 4">
    <name type="scientific">Candidatus Protochlamydia amoebophila</name>
    <dbReference type="NCBI Taxonomy" id="362787"/>
    <lineage>
        <taxon>Bacteria</taxon>
        <taxon>Pseudomonadati</taxon>
        <taxon>Chlamydiota</taxon>
        <taxon>Chlamydiia</taxon>
        <taxon>Parachlamydiales</taxon>
        <taxon>Parachlamydiaceae</taxon>
        <taxon>Candidatus Protochlamydia</taxon>
    </lineage>
</organism>
<dbReference type="AlphaFoldDB" id="A0A0C1JHH0"/>
<sequence>MLMLSDSFMYIITGLYRHKRLVTPKDDLTRPTASRLREALFNICQNFIEETAFLDLFAGSGAIGFEALSRGAKSATFIDSSKEALKCQQKNASLLGVEQQCQLLYGEVFTLLECLKKQQKRFNIIFADPPYAKQVYANEPSYSEKIIRYIDTSDLLAEKGTLFIEEDSRFSPQLNDLKKLQLINSRKIGHSSLQRYSFIN</sequence>
<dbReference type="Gene3D" id="3.40.50.150">
    <property type="entry name" value="Vaccinia Virus protein VP39"/>
    <property type="match status" value="1"/>
</dbReference>
<keyword evidence="2 3" id="KW-0808">Transferase</keyword>
<dbReference type="PANTHER" id="PTHR43542:SF1">
    <property type="entry name" value="METHYLTRANSFERASE"/>
    <property type="match status" value="1"/>
</dbReference>
<dbReference type="EMBL" id="JSAN01000133">
    <property type="protein sequence ID" value="KIC70870.1"/>
    <property type="molecule type" value="Genomic_DNA"/>
</dbReference>
<dbReference type="GO" id="GO:0008168">
    <property type="term" value="F:methyltransferase activity"/>
    <property type="evidence" value="ECO:0007669"/>
    <property type="project" value="UniProtKB-KW"/>
</dbReference>
<dbReference type="InterPro" id="IPR029063">
    <property type="entry name" value="SAM-dependent_MTases_sf"/>
</dbReference>
<evidence type="ECO:0000256" key="2">
    <source>
        <dbReference type="ARBA" id="ARBA00022679"/>
    </source>
</evidence>
<dbReference type="PANTHER" id="PTHR43542">
    <property type="entry name" value="METHYLTRANSFERASE"/>
    <property type="match status" value="1"/>
</dbReference>
<dbReference type="PIRSF" id="PIRSF004553">
    <property type="entry name" value="CHP00095"/>
    <property type="match status" value="1"/>
</dbReference>